<organism evidence="2 3">
    <name type="scientific">Francisella salimarina</name>
    <dbReference type="NCBI Taxonomy" id="2599927"/>
    <lineage>
        <taxon>Bacteria</taxon>
        <taxon>Pseudomonadati</taxon>
        <taxon>Pseudomonadota</taxon>
        <taxon>Gammaproteobacteria</taxon>
        <taxon>Thiotrichales</taxon>
        <taxon>Francisellaceae</taxon>
        <taxon>Francisella</taxon>
    </lineage>
</organism>
<protein>
    <submittedName>
        <fullName evidence="2">MFS transporter</fullName>
    </submittedName>
</protein>
<gene>
    <name evidence="2" type="ORF">KQR59_05440</name>
</gene>
<keyword evidence="1" id="KW-0812">Transmembrane</keyword>
<dbReference type="RefSeq" id="WP_216691754.1">
    <property type="nucleotide sequence ID" value="NZ_CP076680.1"/>
</dbReference>
<dbReference type="Proteomes" id="UP000683421">
    <property type="component" value="Chromosome"/>
</dbReference>
<accession>A0AAJ4NM97</accession>
<evidence type="ECO:0000313" key="3">
    <source>
        <dbReference type="Proteomes" id="UP000683421"/>
    </source>
</evidence>
<dbReference type="KEGG" id="fsr:KQR59_05440"/>
<proteinExistence type="predicted"/>
<name>A0AAJ4NM97_9GAMM</name>
<keyword evidence="3" id="KW-1185">Reference proteome</keyword>
<keyword evidence="1" id="KW-0472">Membrane</keyword>
<keyword evidence="1" id="KW-1133">Transmembrane helix</keyword>
<evidence type="ECO:0000256" key="1">
    <source>
        <dbReference type="SAM" id="Phobius"/>
    </source>
</evidence>
<reference evidence="2 3" key="1">
    <citation type="submission" date="2021-06" db="EMBL/GenBank/DDBJ databases">
        <title>Ulceroglandular infection and bacteremia caused by Francisella salimarina in an immunocompromised patient, France.</title>
        <authorList>
            <person name="Hennebique A."/>
            <person name="Caspar Y."/>
            <person name="Maurin M."/>
            <person name="Boisset S."/>
            <person name="Pelloux I."/>
            <person name="Gallego-Hernanz M.P."/>
            <person name="Burucoa C."/>
            <person name="Cazenave-Roblot F."/>
            <person name="Plouzeau C."/>
            <person name="Rammaert B."/>
        </authorList>
    </citation>
    <scope>NUCLEOTIDE SEQUENCE [LARGE SCALE GENOMIC DNA]</scope>
    <source>
        <strain evidence="2 3">CHUGA-F75</strain>
    </source>
</reference>
<feature type="transmembrane region" description="Helical" evidence="1">
    <location>
        <begin position="147"/>
        <end position="169"/>
    </location>
</feature>
<feature type="transmembrane region" description="Helical" evidence="1">
    <location>
        <begin position="101"/>
        <end position="120"/>
    </location>
</feature>
<sequence length="170" mass="18820">MLKKIMSNAGLLVGIVGLIIFMFGLVETDVAQKNLIVFFATFFLFLSAVIQKEPFFSGLQGIAFVSATMVFFSFSQIYNLLVFIVLAIIFSITYFSKYKINIARVCAFIGLVALCFGILLSRNEPMIVCGIVLAIYAVFSIREGYTVGWVFLILNLLFAIVAANAIFGFI</sequence>
<feature type="transmembrane region" description="Helical" evidence="1">
    <location>
        <begin position="62"/>
        <end position="95"/>
    </location>
</feature>
<evidence type="ECO:0000313" key="2">
    <source>
        <dbReference type="EMBL" id="QWU98559.1"/>
    </source>
</evidence>
<feature type="transmembrane region" description="Helical" evidence="1">
    <location>
        <begin position="7"/>
        <end position="26"/>
    </location>
</feature>
<dbReference type="EMBL" id="CP076680">
    <property type="protein sequence ID" value="QWU98559.1"/>
    <property type="molecule type" value="Genomic_DNA"/>
</dbReference>
<feature type="transmembrane region" description="Helical" evidence="1">
    <location>
        <begin position="125"/>
        <end position="141"/>
    </location>
</feature>
<dbReference type="AlphaFoldDB" id="A0AAJ4NM97"/>
<feature type="transmembrane region" description="Helical" evidence="1">
    <location>
        <begin position="32"/>
        <end position="50"/>
    </location>
</feature>